<protein>
    <submittedName>
        <fullName evidence="2">Uncharacterized protein</fullName>
    </submittedName>
</protein>
<evidence type="ECO:0000313" key="2">
    <source>
        <dbReference type="EMBL" id="KAF2746375.1"/>
    </source>
</evidence>
<dbReference type="EMBL" id="MU006578">
    <property type="protein sequence ID" value="KAF2746375.1"/>
    <property type="molecule type" value="Genomic_DNA"/>
</dbReference>
<proteinExistence type="predicted"/>
<evidence type="ECO:0000256" key="1">
    <source>
        <dbReference type="SAM" id="SignalP"/>
    </source>
</evidence>
<gene>
    <name evidence="2" type="ORF">M011DRAFT_459505</name>
</gene>
<feature type="signal peptide" evidence="1">
    <location>
        <begin position="1"/>
        <end position="17"/>
    </location>
</feature>
<feature type="chain" id="PRO_5025439758" evidence="1">
    <location>
        <begin position="18"/>
        <end position="157"/>
    </location>
</feature>
<keyword evidence="3" id="KW-1185">Reference proteome</keyword>
<accession>A0A6A6V793</accession>
<dbReference type="Proteomes" id="UP000799440">
    <property type="component" value="Unassembled WGS sequence"/>
</dbReference>
<evidence type="ECO:0000313" key="3">
    <source>
        <dbReference type="Proteomes" id="UP000799440"/>
    </source>
</evidence>
<keyword evidence="1" id="KW-0732">Signal</keyword>
<name>A0A6A6V793_9PLEO</name>
<sequence>MRPFITLLFSSAALSNAFFLNPGHRDHEARVPPPEMLSDYPVYPIDPTGTDAEVPPLPTGTGLEGDIPLPTGTGGIPFPTGVIPTGVFPTGVNPTGGLKGASTFVTWTRPSVPTGMPLPPQNPTEEEWKAWWKDYLKWAKKFVWGFMGGRAGEYEHD</sequence>
<dbReference type="AlphaFoldDB" id="A0A6A6V793"/>
<organism evidence="2 3">
    <name type="scientific">Sporormia fimetaria CBS 119925</name>
    <dbReference type="NCBI Taxonomy" id="1340428"/>
    <lineage>
        <taxon>Eukaryota</taxon>
        <taxon>Fungi</taxon>
        <taxon>Dikarya</taxon>
        <taxon>Ascomycota</taxon>
        <taxon>Pezizomycotina</taxon>
        <taxon>Dothideomycetes</taxon>
        <taxon>Pleosporomycetidae</taxon>
        <taxon>Pleosporales</taxon>
        <taxon>Sporormiaceae</taxon>
        <taxon>Sporormia</taxon>
    </lineage>
</organism>
<reference evidence="2" key="1">
    <citation type="journal article" date="2020" name="Stud. Mycol.">
        <title>101 Dothideomycetes genomes: a test case for predicting lifestyles and emergence of pathogens.</title>
        <authorList>
            <person name="Haridas S."/>
            <person name="Albert R."/>
            <person name="Binder M."/>
            <person name="Bloem J."/>
            <person name="Labutti K."/>
            <person name="Salamov A."/>
            <person name="Andreopoulos B."/>
            <person name="Baker S."/>
            <person name="Barry K."/>
            <person name="Bills G."/>
            <person name="Bluhm B."/>
            <person name="Cannon C."/>
            <person name="Castanera R."/>
            <person name="Culley D."/>
            <person name="Daum C."/>
            <person name="Ezra D."/>
            <person name="Gonzalez J."/>
            <person name="Henrissat B."/>
            <person name="Kuo A."/>
            <person name="Liang C."/>
            <person name="Lipzen A."/>
            <person name="Lutzoni F."/>
            <person name="Magnuson J."/>
            <person name="Mondo S."/>
            <person name="Nolan M."/>
            <person name="Ohm R."/>
            <person name="Pangilinan J."/>
            <person name="Park H.-J."/>
            <person name="Ramirez L."/>
            <person name="Alfaro M."/>
            <person name="Sun H."/>
            <person name="Tritt A."/>
            <person name="Yoshinaga Y."/>
            <person name="Zwiers L.-H."/>
            <person name="Turgeon B."/>
            <person name="Goodwin S."/>
            <person name="Spatafora J."/>
            <person name="Crous P."/>
            <person name="Grigoriev I."/>
        </authorList>
    </citation>
    <scope>NUCLEOTIDE SEQUENCE</scope>
    <source>
        <strain evidence="2">CBS 119925</strain>
    </source>
</reference>